<comment type="caution">
    <text evidence="4">The sequence shown here is derived from an EMBL/GenBank/DDBJ whole genome shotgun (WGS) entry which is preliminary data.</text>
</comment>
<dbReference type="InterPro" id="IPR044819">
    <property type="entry name" value="OBL-like"/>
</dbReference>
<gene>
    <name evidence="4" type="ORF">Sangu_1257100</name>
</gene>
<proteinExistence type="predicted"/>
<evidence type="ECO:0000313" key="4">
    <source>
        <dbReference type="EMBL" id="KAL0343697.1"/>
    </source>
</evidence>
<dbReference type="Pfam" id="PF01764">
    <property type="entry name" value="Lipase_3"/>
    <property type="match status" value="1"/>
</dbReference>
<dbReference type="EMBL" id="JACGWK010000007">
    <property type="protein sequence ID" value="KAL0343697.1"/>
    <property type="molecule type" value="Genomic_DNA"/>
</dbReference>
<dbReference type="SUPFAM" id="SSF53474">
    <property type="entry name" value="alpha/beta-Hydrolases"/>
    <property type="match status" value="1"/>
</dbReference>
<dbReference type="AlphaFoldDB" id="A0AAW2NI70"/>
<dbReference type="GO" id="GO:0006629">
    <property type="term" value="P:lipid metabolic process"/>
    <property type="evidence" value="ECO:0007669"/>
    <property type="project" value="InterPro"/>
</dbReference>
<feature type="domain" description="Fungal lipase-type" evidence="3">
    <location>
        <begin position="159"/>
        <end position="317"/>
    </location>
</feature>
<dbReference type="PANTHER" id="PTHR46086:SF17">
    <property type="entry name" value="ALPHA_BETA-HYDROLASES SUPERFAMILY PROTEIN"/>
    <property type="match status" value="1"/>
</dbReference>
<keyword evidence="2" id="KW-0732">Signal</keyword>
<accession>A0AAW2NI70</accession>
<protein>
    <submittedName>
        <fullName evidence="4">Lipase</fullName>
    </submittedName>
</protein>
<dbReference type="PANTHER" id="PTHR46086">
    <property type="entry name" value="ALPHA/BETA-HYDROLASES SUPERFAMILY PROTEIN"/>
    <property type="match status" value="1"/>
</dbReference>
<dbReference type="CDD" id="cd00519">
    <property type="entry name" value="Lipase_3"/>
    <property type="match status" value="1"/>
</dbReference>
<feature type="signal peptide" evidence="2">
    <location>
        <begin position="1"/>
        <end position="24"/>
    </location>
</feature>
<dbReference type="GO" id="GO:0004806">
    <property type="term" value="F:triacylglycerol lipase activity"/>
    <property type="evidence" value="ECO:0007669"/>
    <property type="project" value="InterPro"/>
</dbReference>
<reference evidence="4" key="1">
    <citation type="submission" date="2020-06" db="EMBL/GenBank/DDBJ databases">
        <authorList>
            <person name="Li T."/>
            <person name="Hu X."/>
            <person name="Zhang T."/>
            <person name="Song X."/>
            <person name="Zhang H."/>
            <person name="Dai N."/>
            <person name="Sheng W."/>
            <person name="Hou X."/>
            <person name="Wei L."/>
        </authorList>
    </citation>
    <scope>NUCLEOTIDE SEQUENCE</scope>
    <source>
        <strain evidence="4">G01</strain>
        <tissue evidence="4">Leaf</tissue>
    </source>
</reference>
<sequence>MNIPAIPWRRVIMCFSTLVQTVLQYYEEPLSLFGSGFEMSLNLLGNKSNFSTFLKNLLRGKVVMPRKNSASFLSTIGHLDERVELDKNIKPGSNKYFATLSAMASKLAYENDEHIKVTVEKTWKMELLGTYSFWDERHQEDTTQAFMFRDRNADSDIIFVAFRGTELFNAKDWRTDLDIPWYNLQGVNGRVHGGFIKALGLKLDGTWPKSTTTGEHRHAYNTIAAELKDHFKSNDRTKFIVTGHSLGGALAVLFPAVLALHNEIKTLERLEAVYTFGQPRVGDERFGEFMKEQFEHYGVRYYRFVYSHDIIPRLPYDDSVFMFKHFGTCVYVNSIYEATVVEEEPFKNYFHWGSIVTKRVDALWELVRSFLLPRMFGPDYKETLLLKIFRTVGPVFPGLPAHGLQDYINATRLATY</sequence>
<dbReference type="InterPro" id="IPR029058">
    <property type="entry name" value="AB_hydrolase_fold"/>
</dbReference>
<organism evidence="4">
    <name type="scientific">Sesamum angustifolium</name>
    <dbReference type="NCBI Taxonomy" id="2727405"/>
    <lineage>
        <taxon>Eukaryota</taxon>
        <taxon>Viridiplantae</taxon>
        <taxon>Streptophyta</taxon>
        <taxon>Embryophyta</taxon>
        <taxon>Tracheophyta</taxon>
        <taxon>Spermatophyta</taxon>
        <taxon>Magnoliopsida</taxon>
        <taxon>eudicotyledons</taxon>
        <taxon>Gunneridae</taxon>
        <taxon>Pentapetalae</taxon>
        <taxon>asterids</taxon>
        <taxon>lamiids</taxon>
        <taxon>Lamiales</taxon>
        <taxon>Pedaliaceae</taxon>
        <taxon>Sesamum</taxon>
    </lineage>
</organism>
<keyword evidence="1" id="KW-0378">Hydrolase</keyword>
<reference evidence="4" key="2">
    <citation type="journal article" date="2024" name="Plant">
        <title>Genomic evolution and insights into agronomic trait innovations of Sesamum species.</title>
        <authorList>
            <person name="Miao H."/>
            <person name="Wang L."/>
            <person name="Qu L."/>
            <person name="Liu H."/>
            <person name="Sun Y."/>
            <person name="Le M."/>
            <person name="Wang Q."/>
            <person name="Wei S."/>
            <person name="Zheng Y."/>
            <person name="Lin W."/>
            <person name="Duan Y."/>
            <person name="Cao H."/>
            <person name="Xiong S."/>
            <person name="Wang X."/>
            <person name="Wei L."/>
            <person name="Li C."/>
            <person name="Ma Q."/>
            <person name="Ju M."/>
            <person name="Zhao R."/>
            <person name="Li G."/>
            <person name="Mu C."/>
            <person name="Tian Q."/>
            <person name="Mei H."/>
            <person name="Zhang T."/>
            <person name="Gao T."/>
            <person name="Zhang H."/>
        </authorList>
    </citation>
    <scope>NUCLEOTIDE SEQUENCE</scope>
    <source>
        <strain evidence="4">G01</strain>
    </source>
</reference>
<feature type="chain" id="PRO_5043710852" evidence="2">
    <location>
        <begin position="25"/>
        <end position="416"/>
    </location>
</feature>
<dbReference type="InterPro" id="IPR002921">
    <property type="entry name" value="Fungal_lipase-type"/>
</dbReference>
<evidence type="ECO:0000259" key="3">
    <source>
        <dbReference type="Pfam" id="PF01764"/>
    </source>
</evidence>
<name>A0AAW2NI70_9LAMI</name>
<evidence type="ECO:0000256" key="2">
    <source>
        <dbReference type="SAM" id="SignalP"/>
    </source>
</evidence>
<evidence type="ECO:0000256" key="1">
    <source>
        <dbReference type="ARBA" id="ARBA00022801"/>
    </source>
</evidence>
<dbReference type="Gene3D" id="3.40.50.1820">
    <property type="entry name" value="alpha/beta hydrolase"/>
    <property type="match status" value="1"/>
</dbReference>